<evidence type="ECO:0000256" key="8">
    <source>
        <dbReference type="ARBA" id="ARBA00049244"/>
    </source>
</evidence>
<protein>
    <recommendedName>
        <fullName evidence="2 9">DNA polymerase III subunit delta</fullName>
        <ecNumber evidence="1 9">2.7.7.7</ecNumber>
    </recommendedName>
</protein>
<reference evidence="12 13" key="1">
    <citation type="submission" date="2019-08" db="EMBL/GenBank/DDBJ databases">
        <title>Complete genome sequence of Kushneria sp. YCWA18, a halophilic phosphate-solubilizing bacterium isolated from Daqiao saltern in China.</title>
        <authorList>
            <person name="Du G.-X."/>
            <person name="Qu L.-Y."/>
        </authorList>
    </citation>
    <scope>NUCLEOTIDE SEQUENCE [LARGE SCALE GENOMIC DNA]</scope>
    <source>
        <strain evidence="12 13">YCWA18</strain>
    </source>
</reference>
<evidence type="ECO:0000256" key="5">
    <source>
        <dbReference type="ARBA" id="ARBA00022705"/>
    </source>
</evidence>
<dbReference type="OrthoDB" id="9770982at2"/>
<dbReference type="NCBIfam" id="TIGR01128">
    <property type="entry name" value="holA"/>
    <property type="match status" value="1"/>
</dbReference>
<evidence type="ECO:0000256" key="3">
    <source>
        <dbReference type="ARBA" id="ARBA00022679"/>
    </source>
</evidence>
<keyword evidence="6" id="KW-0239">DNA-directed DNA polymerase</keyword>
<comment type="similarity">
    <text evidence="7">Belongs to the DNA polymerase HolA subunit family.</text>
</comment>
<dbReference type="RefSeq" id="WP_070977861.1">
    <property type="nucleotide sequence ID" value="NZ_CP043420.1"/>
</dbReference>
<name>A0A1S1NZL6_9GAMM</name>
<dbReference type="InterPro" id="IPR010372">
    <property type="entry name" value="DNA_pol3_delta_N"/>
</dbReference>
<evidence type="ECO:0000313" key="12">
    <source>
        <dbReference type="EMBL" id="QEL11529.1"/>
    </source>
</evidence>
<evidence type="ECO:0000259" key="11">
    <source>
        <dbReference type="Pfam" id="PF14840"/>
    </source>
</evidence>
<dbReference type="AlphaFoldDB" id="A0A1S1NZL6"/>
<evidence type="ECO:0000256" key="4">
    <source>
        <dbReference type="ARBA" id="ARBA00022695"/>
    </source>
</evidence>
<dbReference type="EMBL" id="CP043420">
    <property type="protein sequence ID" value="QEL11529.1"/>
    <property type="molecule type" value="Genomic_DNA"/>
</dbReference>
<dbReference type="KEGG" id="kuy:FY550_10545"/>
<evidence type="ECO:0000259" key="10">
    <source>
        <dbReference type="Pfam" id="PF06144"/>
    </source>
</evidence>
<dbReference type="PANTHER" id="PTHR34388">
    <property type="entry name" value="DNA POLYMERASE III SUBUNIT DELTA"/>
    <property type="match status" value="1"/>
</dbReference>
<dbReference type="InterPro" id="IPR005790">
    <property type="entry name" value="DNA_polIII_delta"/>
</dbReference>
<evidence type="ECO:0000256" key="6">
    <source>
        <dbReference type="ARBA" id="ARBA00022932"/>
    </source>
</evidence>
<dbReference type="Gene3D" id="1.20.272.10">
    <property type="match status" value="1"/>
</dbReference>
<dbReference type="STRING" id="657387.BH688_06805"/>
<dbReference type="Pfam" id="PF14840">
    <property type="entry name" value="DNA_pol3_delt_C"/>
    <property type="match status" value="1"/>
</dbReference>
<dbReference type="Gene3D" id="3.40.50.300">
    <property type="entry name" value="P-loop containing nucleotide triphosphate hydrolases"/>
    <property type="match status" value="1"/>
</dbReference>
<organism evidence="12 13">
    <name type="scientific">Kushneria phosphatilytica</name>
    <dbReference type="NCBI Taxonomy" id="657387"/>
    <lineage>
        <taxon>Bacteria</taxon>
        <taxon>Pseudomonadati</taxon>
        <taxon>Pseudomonadota</taxon>
        <taxon>Gammaproteobacteria</taxon>
        <taxon>Oceanospirillales</taxon>
        <taxon>Halomonadaceae</taxon>
        <taxon>Kushneria</taxon>
    </lineage>
</organism>
<evidence type="ECO:0000256" key="1">
    <source>
        <dbReference type="ARBA" id="ARBA00012417"/>
    </source>
</evidence>
<dbReference type="InterPro" id="IPR027417">
    <property type="entry name" value="P-loop_NTPase"/>
</dbReference>
<dbReference type="Proteomes" id="UP000322553">
    <property type="component" value="Chromosome"/>
</dbReference>
<dbReference type="SUPFAM" id="SSF48019">
    <property type="entry name" value="post-AAA+ oligomerization domain-like"/>
    <property type="match status" value="1"/>
</dbReference>
<dbReference type="GO" id="GO:0009360">
    <property type="term" value="C:DNA polymerase III complex"/>
    <property type="evidence" value="ECO:0007669"/>
    <property type="project" value="UniProtKB-UniRule"/>
</dbReference>
<sequence>MRVYPDRLDDQLRKGLSPVYLVSGDEPLIHMEACDAIRQSARAAGIEEREILHVENGFSWSTLLETSSNLSLFGDRRLVELRLGSQSPGQEGGRAIETWVQRSQDSDDVLLISAARLDRKAQQSRWFKALDRAGVHVPVWPVDHDRLHYWIRDRAGRHQLDLAPDAARLLADRIEGNLLAADQALMRLALVHPAGTRLSADDVASGVEDSARFDVFTLNEACLRGEPERAVRIVNGLQGEGVEPPVILWAVTRELRLLISIRQHLDQGQTLEHACKSQRPMIPDKRRPHYQQALQRLPIKRLQKLLLFAQRLDLSVKGGAVLPVWPAITDLALTLAGSRGPLTEWPDAYRVDP</sequence>
<keyword evidence="4" id="KW-0548">Nucleotidyltransferase</keyword>
<dbReference type="InterPro" id="IPR032780">
    <property type="entry name" value="DNA_pol3_delt_C"/>
</dbReference>
<gene>
    <name evidence="12" type="ORF">FY550_10545</name>
</gene>
<dbReference type="SUPFAM" id="SSF52540">
    <property type="entry name" value="P-loop containing nucleoside triphosphate hydrolases"/>
    <property type="match status" value="1"/>
</dbReference>
<evidence type="ECO:0000256" key="2">
    <source>
        <dbReference type="ARBA" id="ARBA00017703"/>
    </source>
</evidence>
<dbReference type="GO" id="GO:0003887">
    <property type="term" value="F:DNA-directed DNA polymerase activity"/>
    <property type="evidence" value="ECO:0007669"/>
    <property type="project" value="UniProtKB-UniRule"/>
</dbReference>
<keyword evidence="5" id="KW-0235">DNA replication</keyword>
<dbReference type="PANTHER" id="PTHR34388:SF1">
    <property type="entry name" value="DNA POLYMERASE III SUBUNIT DELTA"/>
    <property type="match status" value="1"/>
</dbReference>
<dbReference type="GO" id="GO:0006261">
    <property type="term" value="P:DNA-templated DNA replication"/>
    <property type="evidence" value="ECO:0007669"/>
    <property type="project" value="TreeGrafter"/>
</dbReference>
<feature type="domain" description="DNA polymerase III subunit delta C-terminal" evidence="11">
    <location>
        <begin position="218"/>
        <end position="337"/>
    </location>
</feature>
<evidence type="ECO:0000313" key="13">
    <source>
        <dbReference type="Proteomes" id="UP000322553"/>
    </source>
</evidence>
<accession>A0A1S1NZL6</accession>
<dbReference type="EC" id="2.7.7.7" evidence="1 9"/>
<dbReference type="CDD" id="cd18138">
    <property type="entry name" value="HLD_clamp_pol_III_delta"/>
    <property type="match status" value="1"/>
</dbReference>
<evidence type="ECO:0000256" key="9">
    <source>
        <dbReference type="NCBIfam" id="TIGR01128"/>
    </source>
</evidence>
<keyword evidence="3" id="KW-0808">Transferase</keyword>
<proteinExistence type="inferred from homology"/>
<evidence type="ECO:0000256" key="7">
    <source>
        <dbReference type="ARBA" id="ARBA00034754"/>
    </source>
</evidence>
<dbReference type="InterPro" id="IPR008921">
    <property type="entry name" value="DNA_pol3_clamp-load_cplx_C"/>
</dbReference>
<feature type="domain" description="DNA polymerase III delta N-terminal" evidence="10">
    <location>
        <begin position="20"/>
        <end position="135"/>
    </location>
</feature>
<keyword evidence="13" id="KW-1185">Reference proteome</keyword>
<dbReference type="Pfam" id="PF06144">
    <property type="entry name" value="DNA_pol3_delta"/>
    <property type="match status" value="1"/>
</dbReference>
<comment type="catalytic activity">
    <reaction evidence="8">
        <text>DNA(n) + a 2'-deoxyribonucleoside 5'-triphosphate = DNA(n+1) + diphosphate</text>
        <dbReference type="Rhea" id="RHEA:22508"/>
        <dbReference type="Rhea" id="RHEA-COMP:17339"/>
        <dbReference type="Rhea" id="RHEA-COMP:17340"/>
        <dbReference type="ChEBI" id="CHEBI:33019"/>
        <dbReference type="ChEBI" id="CHEBI:61560"/>
        <dbReference type="ChEBI" id="CHEBI:173112"/>
        <dbReference type="EC" id="2.7.7.7"/>
    </reaction>
</comment>
<dbReference type="GO" id="GO:0003677">
    <property type="term" value="F:DNA binding"/>
    <property type="evidence" value="ECO:0007669"/>
    <property type="project" value="InterPro"/>
</dbReference>
<dbReference type="Gene3D" id="1.10.8.60">
    <property type="match status" value="1"/>
</dbReference>